<dbReference type="Proteomes" id="UP000461595">
    <property type="component" value="Unassembled WGS sequence"/>
</dbReference>
<organism evidence="3 5">
    <name type="scientific">Streptococcus danieliae</name>
    <dbReference type="NCBI Taxonomy" id="747656"/>
    <lineage>
        <taxon>Bacteria</taxon>
        <taxon>Bacillati</taxon>
        <taxon>Bacillota</taxon>
        <taxon>Bacilli</taxon>
        <taxon>Lactobacillales</taxon>
        <taxon>Streptococcaceae</taxon>
        <taxon>Streptococcus</taxon>
    </lineage>
</organism>
<dbReference type="AlphaFoldDB" id="A0A7Z0S469"/>
<dbReference type="Proteomes" id="UP000589521">
    <property type="component" value="Unassembled WGS sequence"/>
</dbReference>
<dbReference type="OrthoDB" id="6197337at2"/>
<dbReference type="EMBL" id="JACBXX010000022">
    <property type="protein sequence ID" value="NYS95657.1"/>
    <property type="molecule type" value="Genomic_DNA"/>
</dbReference>
<sequence>MKDMEKLVQELTTRILDKIQAEESLPRACVRGTDELREKVAQAGFRLVETSHEADDWLIQDLPLASLLRLSQLVPQPGLEEEIFYRMLAGKSVFIVDWFQELESNSSIPRVLAQKIKEAQRLLISYGIRGGSLSHYLSQSSPKGQESTSHSSKKQLITEKKLRDMNLQDGAVFKLEPGTIVTALARDFLKRHHILLEE</sequence>
<dbReference type="RefSeq" id="WP_160331944.1">
    <property type="nucleotide sequence ID" value="NZ_CATKDJ010000123.1"/>
</dbReference>
<protein>
    <recommendedName>
        <fullName evidence="6">Ethanolamine utilization protein</fullName>
    </recommendedName>
</protein>
<name>A0A7Z0S469_9STRE</name>
<evidence type="ECO:0000256" key="1">
    <source>
        <dbReference type="SAM" id="MobiDB-lite"/>
    </source>
</evidence>
<comment type="caution">
    <text evidence="3">The sequence shown here is derived from an EMBL/GenBank/DDBJ whole genome shotgun (WGS) entry which is preliminary data.</text>
</comment>
<feature type="compositionally biased region" description="Polar residues" evidence="1">
    <location>
        <begin position="136"/>
        <end position="150"/>
    </location>
</feature>
<accession>A0A7Z0S469</accession>
<evidence type="ECO:0008006" key="6">
    <source>
        <dbReference type="Google" id="ProtNLM"/>
    </source>
</evidence>
<evidence type="ECO:0000313" key="2">
    <source>
        <dbReference type="EMBL" id="MVX58111.1"/>
    </source>
</evidence>
<gene>
    <name evidence="2" type="ORF">E5983_00270</name>
    <name evidence="3" type="ORF">HZY94_00290</name>
</gene>
<reference evidence="2 4" key="1">
    <citation type="submission" date="2019-12" db="EMBL/GenBank/DDBJ databases">
        <title>Microbes associate with the intestines of laboratory mice.</title>
        <authorList>
            <person name="Navarre W."/>
            <person name="Wong E."/>
        </authorList>
    </citation>
    <scope>NUCLEOTIDE SEQUENCE [LARGE SCALE GENOMIC DNA]</scope>
    <source>
        <strain evidence="2 4">NM51_B2-22</strain>
    </source>
</reference>
<feature type="region of interest" description="Disordered" evidence="1">
    <location>
        <begin position="136"/>
        <end position="155"/>
    </location>
</feature>
<reference evidence="3 5" key="2">
    <citation type="submission" date="2020-07" db="EMBL/GenBank/DDBJ databases">
        <title>MOT database genomes.</title>
        <authorList>
            <person name="Joseph S."/>
            <person name="Aduse-Opoku J."/>
            <person name="Hashim A."/>
            <person name="Wade W."/>
            <person name="Curtis M."/>
        </authorList>
    </citation>
    <scope>NUCLEOTIDE SEQUENCE [LARGE SCALE GENOMIC DNA]</scope>
    <source>
        <strain evidence="3 5">STR</strain>
    </source>
</reference>
<dbReference type="EMBL" id="WSRS01000001">
    <property type="protein sequence ID" value="MVX58111.1"/>
    <property type="molecule type" value="Genomic_DNA"/>
</dbReference>
<evidence type="ECO:0000313" key="5">
    <source>
        <dbReference type="Proteomes" id="UP000589521"/>
    </source>
</evidence>
<evidence type="ECO:0000313" key="4">
    <source>
        <dbReference type="Proteomes" id="UP000461595"/>
    </source>
</evidence>
<proteinExistence type="predicted"/>
<evidence type="ECO:0000313" key="3">
    <source>
        <dbReference type="EMBL" id="NYS95657.1"/>
    </source>
</evidence>